<proteinExistence type="predicted"/>
<organism evidence="4">
    <name type="scientific">Craspedostauros australis</name>
    <dbReference type="NCBI Taxonomy" id="1486917"/>
    <lineage>
        <taxon>Eukaryota</taxon>
        <taxon>Sar</taxon>
        <taxon>Stramenopiles</taxon>
        <taxon>Ochrophyta</taxon>
        <taxon>Bacillariophyta</taxon>
        <taxon>Bacillariophyceae</taxon>
        <taxon>Bacillariophycidae</taxon>
        <taxon>Naviculales</taxon>
        <taxon>Naviculaceae</taxon>
        <taxon>Craspedostauros</taxon>
    </lineage>
</organism>
<gene>
    <name evidence="4" type="ORF">CAUS1442_LOCUS11983</name>
</gene>
<feature type="transmembrane region" description="Helical" evidence="2">
    <location>
        <begin position="492"/>
        <end position="513"/>
    </location>
</feature>
<evidence type="ECO:0000256" key="2">
    <source>
        <dbReference type="SAM" id="Phobius"/>
    </source>
</evidence>
<sequence>MVAVSSKPGFGCSLLLWALYYSERCLQVDAQGVITATSQSSTPINDRCVNSAELVFSNSVTGTNHGANHDFFNAFLCGEQSDAKGVWYSVVGDGGTFTAHLCLDAVLSTALSTTESAATATIPSASFAIHTACNTEQRCLAFSEVGSAQCNNNEALGYAWNTTKDEEYFIQVRSYADISFQLSVETDTVTVPNDKCRDSILLQLGDRIKGDTSNATQDSFHANRCGTASNRPGIWYSVVGTGDELAASLCSERTRGTINENIDGSSNVFLSIYDGECDYNATTCVTYGTFQAECSQMSTDAITWNTVLNQTYHLHVHSSSTFAAFSMVISDASREQIIRTRKDACDATQDTPLDTFVNGSIHTTTVNFFDDTICGNQMEAIGNFHKFIGSGGDVVVTVCSPNDAMISASVGLSCSTHECLEHVQKRLAPCNHDQGVGSTMLANPADPITMRFWASQDEEYYIHVAGANPTEYILFIEDNAAPRDRSNDFKTWMLVVLVVFLVAIIALCGYMYVKRPDKRWREPKAFSAKQTKKEAKRTARETRREERHGKREASHGGNDEVEEEETESKGNRLEVLFGP</sequence>
<evidence type="ECO:0000313" key="4">
    <source>
        <dbReference type="EMBL" id="CAD8339850.1"/>
    </source>
</evidence>
<feature type="signal peptide" evidence="3">
    <location>
        <begin position="1"/>
        <end position="30"/>
    </location>
</feature>
<keyword evidence="3" id="KW-0732">Signal</keyword>
<feature type="chain" id="PRO_5031009795" evidence="3">
    <location>
        <begin position="31"/>
        <end position="579"/>
    </location>
</feature>
<evidence type="ECO:0000256" key="1">
    <source>
        <dbReference type="SAM" id="MobiDB-lite"/>
    </source>
</evidence>
<feature type="region of interest" description="Disordered" evidence="1">
    <location>
        <begin position="523"/>
        <end position="579"/>
    </location>
</feature>
<dbReference type="EMBL" id="HBEF01019440">
    <property type="protein sequence ID" value="CAD8339850.1"/>
    <property type="molecule type" value="Transcribed_RNA"/>
</dbReference>
<protein>
    <submittedName>
        <fullName evidence="4">Uncharacterized protein</fullName>
    </submittedName>
</protein>
<evidence type="ECO:0000256" key="3">
    <source>
        <dbReference type="SAM" id="SignalP"/>
    </source>
</evidence>
<keyword evidence="2" id="KW-0812">Transmembrane</keyword>
<keyword evidence="2" id="KW-1133">Transmembrane helix</keyword>
<reference evidence="4" key="1">
    <citation type="submission" date="2021-01" db="EMBL/GenBank/DDBJ databases">
        <authorList>
            <person name="Corre E."/>
            <person name="Pelletier E."/>
            <person name="Niang G."/>
            <person name="Scheremetjew M."/>
            <person name="Finn R."/>
            <person name="Kale V."/>
            <person name="Holt S."/>
            <person name="Cochrane G."/>
            <person name="Meng A."/>
            <person name="Brown T."/>
            <person name="Cohen L."/>
        </authorList>
    </citation>
    <scope>NUCLEOTIDE SEQUENCE</scope>
    <source>
        <strain evidence="4">CCMP3328</strain>
    </source>
</reference>
<name>A0A7R9WYR2_9STRA</name>
<dbReference type="AlphaFoldDB" id="A0A7R9WYR2"/>
<keyword evidence="2" id="KW-0472">Membrane</keyword>
<accession>A0A7R9WYR2</accession>
<feature type="compositionally biased region" description="Basic and acidic residues" evidence="1">
    <location>
        <begin position="531"/>
        <end position="558"/>
    </location>
</feature>